<dbReference type="InterPro" id="IPR027450">
    <property type="entry name" value="AlkB-like"/>
</dbReference>
<proteinExistence type="predicted"/>
<dbReference type="InterPro" id="IPR032854">
    <property type="entry name" value="ALKBH3"/>
</dbReference>
<dbReference type="RefSeq" id="WP_379810483.1">
    <property type="nucleotide sequence ID" value="NZ_JBHUPC010000010.1"/>
</dbReference>
<dbReference type="EMBL" id="JBHUPC010000010">
    <property type="protein sequence ID" value="MFD2890960.1"/>
    <property type="molecule type" value="Genomic_DNA"/>
</dbReference>
<sequence>MLNLFPNEKIILPLPDAVFEYYPNFIDNETADILFEKIMQETPWQQDDIILFGKKIPQPRLTALFGDQGLTYTYSKLTLNANKWNTPLMFLKNEIENKTQLQFNAALLNFYRNENDSNGWHADNEKELGLDPIVASLSLGETRVFQLKHNTKTDIKKSIDLKHGSLILMKEGSQLHYKHQIPKSSKMKKPRINITFRSIQ</sequence>
<keyword evidence="2" id="KW-0560">Oxidoreductase</keyword>
<evidence type="ECO:0000313" key="2">
    <source>
        <dbReference type="EMBL" id="MFD2890960.1"/>
    </source>
</evidence>
<name>A0ABW5YIX8_9FLAO</name>
<dbReference type="Proteomes" id="UP001597534">
    <property type="component" value="Unassembled WGS sequence"/>
</dbReference>
<dbReference type="Gene3D" id="2.60.120.590">
    <property type="entry name" value="Alpha-ketoglutarate-dependent dioxygenase AlkB-like"/>
    <property type="match status" value="1"/>
</dbReference>
<feature type="domain" description="Fe2OG dioxygenase" evidence="1">
    <location>
        <begin position="102"/>
        <end position="200"/>
    </location>
</feature>
<dbReference type="PANTHER" id="PTHR31212:SF4">
    <property type="entry name" value="ALPHA-KETOGLUTARATE-DEPENDENT DIOXYGENASE ALKB HOMOLOG 3"/>
    <property type="match status" value="1"/>
</dbReference>
<dbReference type="GO" id="GO:0051213">
    <property type="term" value="F:dioxygenase activity"/>
    <property type="evidence" value="ECO:0007669"/>
    <property type="project" value="UniProtKB-KW"/>
</dbReference>
<accession>A0ABW5YIX8</accession>
<comment type="caution">
    <text evidence="2">The sequence shown here is derived from an EMBL/GenBank/DDBJ whole genome shotgun (WGS) entry which is preliminary data.</text>
</comment>
<dbReference type="PROSITE" id="PS51471">
    <property type="entry name" value="FE2OG_OXY"/>
    <property type="match status" value="1"/>
</dbReference>
<dbReference type="InterPro" id="IPR005123">
    <property type="entry name" value="Oxoglu/Fe-dep_dioxygenase_dom"/>
</dbReference>
<reference evidence="3" key="1">
    <citation type="journal article" date="2019" name="Int. J. Syst. Evol. Microbiol.">
        <title>The Global Catalogue of Microorganisms (GCM) 10K type strain sequencing project: providing services to taxonomists for standard genome sequencing and annotation.</title>
        <authorList>
            <consortium name="The Broad Institute Genomics Platform"/>
            <consortium name="The Broad Institute Genome Sequencing Center for Infectious Disease"/>
            <person name="Wu L."/>
            <person name="Ma J."/>
        </authorList>
    </citation>
    <scope>NUCLEOTIDE SEQUENCE [LARGE SCALE GENOMIC DNA]</scope>
    <source>
        <strain evidence="3">KCTC 22671</strain>
    </source>
</reference>
<dbReference type="InterPro" id="IPR037151">
    <property type="entry name" value="AlkB-like_sf"/>
</dbReference>
<dbReference type="Pfam" id="PF13532">
    <property type="entry name" value="2OG-FeII_Oxy_2"/>
    <property type="match status" value="1"/>
</dbReference>
<evidence type="ECO:0000259" key="1">
    <source>
        <dbReference type="PROSITE" id="PS51471"/>
    </source>
</evidence>
<dbReference type="PANTHER" id="PTHR31212">
    <property type="entry name" value="ALPHA-KETOGLUTARATE-DEPENDENT DIOXYGENASE ALKB HOMOLOG 3"/>
    <property type="match status" value="1"/>
</dbReference>
<evidence type="ECO:0000313" key="3">
    <source>
        <dbReference type="Proteomes" id="UP001597534"/>
    </source>
</evidence>
<protein>
    <submittedName>
        <fullName evidence="2">Alpha-ketoglutarate-dependent dioxygenase AlkB family protein</fullName>
    </submittedName>
</protein>
<dbReference type="SUPFAM" id="SSF51197">
    <property type="entry name" value="Clavaminate synthase-like"/>
    <property type="match status" value="1"/>
</dbReference>
<keyword evidence="2" id="KW-0223">Dioxygenase</keyword>
<gene>
    <name evidence="2" type="ORF">ACFS5J_02910</name>
</gene>
<keyword evidence="3" id="KW-1185">Reference proteome</keyword>
<organism evidence="2 3">
    <name type="scientific">Flavobacterium chuncheonense</name>
    <dbReference type="NCBI Taxonomy" id="2026653"/>
    <lineage>
        <taxon>Bacteria</taxon>
        <taxon>Pseudomonadati</taxon>
        <taxon>Bacteroidota</taxon>
        <taxon>Flavobacteriia</taxon>
        <taxon>Flavobacteriales</taxon>
        <taxon>Flavobacteriaceae</taxon>
        <taxon>Flavobacterium</taxon>
    </lineage>
</organism>